<accession>A0A1F5G5F1</accession>
<name>A0A1F5G5F1_9BACT</name>
<dbReference type="AlphaFoldDB" id="A0A1F5G5F1"/>
<dbReference type="Proteomes" id="UP000178577">
    <property type="component" value="Unassembled WGS sequence"/>
</dbReference>
<comment type="caution">
    <text evidence="2">The sequence shown here is derived from an EMBL/GenBank/DDBJ whole genome shotgun (WGS) entry which is preliminary data.</text>
</comment>
<reference evidence="2 3" key="1">
    <citation type="journal article" date="2016" name="Nat. Commun.">
        <title>Thousands of microbial genomes shed light on interconnected biogeochemical processes in an aquifer system.</title>
        <authorList>
            <person name="Anantharaman K."/>
            <person name="Brown C.T."/>
            <person name="Hug L.A."/>
            <person name="Sharon I."/>
            <person name="Castelle C.J."/>
            <person name="Probst A.J."/>
            <person name="Thomas B.C."/>
            <person name="Singh A."/>
            <person name="Wilkins M.J."/>
            <person name="Karaoz U."/>
            <person name="Brodie E.L."/>
            <person name="Williams K.H."/>
            <person name="Hubbard S.S."/>
            <person name="Banfield J.F."/>
        </authorList>
    </citation>
    <scope>NUCLEOTIDE SEQUENCE [LARGE SCALE GENOMIC DNA]</scope>
</reference>
<keyword evidence="1" id="KW-1133">Transmembrane helix</keyword>
<evidence type="ECO:0000256" key="1">
    <source>
        <dbReference type="SAM" id="Phobius"/>
    </source>
</evidence>
<evidence type="ECO:0000313" key="2">
    <source>
        <dbReference type="EMBL" id="OGD87120.1"/>
    </source>
</evidence>
<keyword evidence="1" id="KW-0472">Membrane</keyword>
<evidence type="ECO:0000313" key="3">
    <source>
        <dbReference type="Proteomes" id="UP000178577"/>
    </source>
</evidence>
<keyword evidence="1" id="KW-0812">Transmembrane</keyword>
<protein>
    <submittedName>
        <fullName evidence="2">Uncharacterized protein</fullName>
    </submittedName>
</protein>
<proteinExistence type="predicted"/>
<organism evidence="2 3">
    <name type="scientific">Candidatus Curtissbacteria bacterium RIFCSPHIGHO2_01_FULL_40_12</name>
    <dbReference type="NCBI Taxonomy" id="1797710"/>
    <lineage>
        <taxon>Bacteria</taxon>
        <taxon>Candidatus Curtissiibacteriota</taxon>
    </lineage>
</organism>
<feature type="transmembrane region" description="Helical" evidence="1">
    <location>
        <begin position="21"/>
        <end position="41"/>
    </location>
</feature>
<dbReference type="EMBL" id="MFAY01000065">
    <property type="protein sequence ID" value="OGD87120.1"/>
    <property type="molecule type" value="Genomic_DNA"/>
</dbReference>
<gene>
    <name evidence="2" type="ORF">A2693_02135</name>
</gene>
<sequence length="189" mass="20411">MSERFRTSWKPERRSRHGLHWTTAAVAVLAVSGLLGIYFVAGDEIGERIDKAVEDAFPGLADSEILTGKPIEGELKGQYLTETFGNGVEIPLRAGPNQAKQVGIALGGSLVDALPVYGASYQSFDVVEGEFVTVGGRTYGRWYLVDVIPTFKKTDSGEYVSTGVARDVYVAGNFLTKPSEESDNSSNAR</sequence>